<protein>
    <submittedName>
        <fullName evidence="1">Uncharacterized protein</fullName>
    </submittedName>
</protein>
<keyword evidence="2" id="KW-1185">Reference proteome</keyword>
<gene>
    <name evidence="1" type="ORF">OG563_26675</name>
</gene>
<proteinExistence type="predicted"/>
<reference evidence="1" key="1">
    <citation type="submission" date="2022-10" db="EMBL/GenBank/DDBJ databases">
        <title>The complete genomes of actinobacterial strains from the NBC collection.</title>
        <authorList>
            <person name="Joergensen T.S."/>
            <person name="Alvarez Arevalo M."/>
            <person name="Sterndorff E.B."/>
            <person name="Faurdal D."/>
            <person name="Vuksanovic O."/>
            <person name="Mourched A.-S."/>
            <person name="Charusanti P."/>
            <person name="Shaw S."/>
            <person name="Blin K."/>
            <person name="Weber T."/>
        </authorList>
    </citation>
    <scope>NUCLEOTIDE SEQUENCE</scope>
    <source>
        <strain evidence="1">NBC_01482</strain>
    </source>
</reference>
<dbReference type="EMBL" id="CP109441">
    <property type="protein sequence ID" value="WUV42831.1"/>
    <property type="molecule type" value="Genomic_DNA"/>
</dbReference>
<sequence length="118" mass="13224">MAFVVIHEGPGGELFVHAADTEDAAEEFREECGGGDEPTSAPVEMSDEIDWNALEEVLPFLDTVEEFFNAMSGSAERAARWVGFPEGFSQRALRRLEPDLEEIVLAIDEFEEREVYKP</sequence>
<dbReference type="Proteomes" id="UP001432062">
    <property type="component" value="Chromosome"/>
</dbReference>
<accession>A0ABZ1YLH0</accession>
<name>A0ABZ1YLH0_9NOCA</name>
<evidence type="ECO:0000313" key="2">
    <source>
        <dbReference type="Proteomes" id="UP001432062"/>
    </source>
</evidence>
<evidence type="ECO:0000313" key="1">
    <source>
        <dbReference type="EMBL" id="WUV42831.1"/>
    </source>
</evidence>
<organism evidence="1 2">
    <name type="scientific">Nocardia vinacea</name>
    <dbReference type="NCBI Taxonomy" id="96468"/>
    <lineage>
        <taxon>Bacteria</taxon>
        <taxon>Bacillati</taxon>
        <taxon>Actinomycetota</taxon>
        <taxon>Actinomycetes</taxon>
        <taxon>Mycobacteriales</taxon>
        <taxon>Nocardiaceae</taxon>
        <taxon>Nocardia</taxon>
    </lineage>
</organism>
<dbReference type="RefSeq" id="WP_329405449.1">
    <property type="nucleotide sequence ID" value="NZ_CP109441.1"/>
</dbReference>